<dbReference type="GO" id="GO:0008270">
    <property type="term" value="F:zinc ion binding"/>
    <property type="evidence" value="ECO:0007669"/>
    <property type="project" value="UniProtKB-UniRule"/>
</dbReference>
<evidence type="ECO:0000256" key="1">
    <source>
        <dbReference type="ARBA" id="ARBA00023157"/>
    </source>
</evidence>
<feature type="binding site" evidence="2">
    <location>
        <position position="136"/>
    </location>
    <ligand>
        <name>Zn(2+)</name>
        <dbReference type="ChEBI" id="CHEBI:29105"/>
        <note>catalytic</note>
    </ligand>
</feature>
<dbReference type="EC" id="3.4.24.-" evidence="3"/>
<dbReference type="WormBase" id="SRAE_2000453800">
    <property type="protein sequence ID" value="SRP01915"/>
    <property type="gene ID" value="WBGene00264770"/>
</dbReference>
<evidence type="ECO:0000313" key="7">
    <source>
        <dbReference type="WBParaSite" id="SRAE_2000453800.1"/>
    </source>
</evidence>
<keyword evidence="2 3" id="KW-0479">Metal-binding</keyword>
<keyword evidence="3" id="KW-0482">Metalloprotease</keyword>
<dbReference type="OrthoDB" id="291007at2759"/>
<dbReference type="WBParaSite" id="SRAE_2000453800.1">
    <property type="protein sequence ID" value="SRAE_2000453800.1"/>
    <property type="gene ID" value="WBGene00264770"/>
</dbReference>
<evidence type="ECO:0000313" key="6">
    <source>
        <dbReference type="Proteomes" id="UP000035682"/>
    </source>
</evidence>
<keyword evidence="3" id="KW-0645">Protease</keyword>
<dbReference type="GO" id="GO:0006508">
    <property type="term" value="P:proteolysis"/>
    <property type="evidence" value="ECO:0007669"/>
    <property type="project" value="UniProtKB-KW"/>
</dbReference>
<dbReference type="Proteomes" id="UP000035682">
    <property type="component" value="Unplaced"/>
</dbReference>
<dbReference type="RefSeq" id="XP_024509091.1">
    <property type="nucleotide sequence ID" value="XM_024643420.1"/>
</dbReference>
<evidence type="ECO:0000259" key="4">
    <source>
        <dbReference type="PROSITE" id="PS51864"/>
    </source>
</evidence>
<dbReference type="SUPFAM" id="SSF55486">
    <property type="entry name" value="Metalloproteases ('zincins'), catalytic domain"/>
    <property type="match status" value="1"/>
</dbReference>
<dbReference type="EMBL" id="LN609529">
    <property type="protein sequence ID" value="CEF69892.1"/>
    <property type="molecule type" value="Genomic_DNA"/>
</dbReference>
<dbReference type="PANTHER" id="PTHR10127:SF802">
    <property type="entry name" value="ZINC METALLOPROTEINASE NAS-10"/>
    <property type="match status" value="1"/>
</dbReference>
<dbReference type="PROSITE" id="PS51864">
    <property type="entry name" value="ASTACIN"/>
    <property type="match status" value="1"/>
</dbReference>
<dbReference type="SMART" id="SM00235">
    <property type="entry name" value="ZnMc"/>
    <property type="match status" value="1"/>
</dbReference>
<keyword evidence="3" id="KW-0378">Hydrolase</keyword>
<evidence type="ECO:0000256" key="3">
    <source>
        <dbReference type="RuleBase" id="RU361183"/>
    </source>
</evidence>
<gene>
    <name evidence="5 7 8" type="ORF">SRAE_2000453800</name>
</gene>
<feature type="domain" description="Peptidase M12A" evidence="4">
    <location>
        <begin position="39"/>
        <end position="238"/>
    </location>
</feature>
<comment type="cofactor">
    <cofactor evidence="2 3">
        <name>Zn(2+)</name>
        <dbReference type="ChEBI" id="CHEBI:29105"/>
    </cofactor>
    <text evidence="2 3">Binds 1 zinc ion per subunit.</text>
</comment>
<feature type="binding site" evidence="2">
    <location>
        <position position="142"/>
    </location>
    <ligand>
        <name>Zn(2+)</name>
        <dbReference type="ChEBI" id="CHEBI:29105"/>
        <note>catalytic</note>
    </ligand>
</feature>
<dbReference type="GO" id="GO:0004222">
    <property type="term" value="F:metalloendopeptidase activity"/>
    <property type="evidence" value="ECO:0007669"/>
    <property type="project" value="UniProtKB-UniRule"/>
</dbReference>
<feature type="binding site" evidence="2">
    <location>
        <position position="132"/>
    </location>
    <ligand>
        <name>Zn(2+)</name>
        <dbReference type="ChEBI" id="CHEBI:29105"/>
        <note>catalytic</note>
    </ligand>
</feature>
<evidence type="ECO:0000313" key="5">
    <source>
        <dbReference type="EMBL" id="CEF69892.1"/>
    </source>
</evidence>
<keyword evidence="6" id="KW-1185">Reference proteome</keyword>
<comment type="caution">
    <text evidence="2">Lacks conserved residue(s) required for the propagation of feature annotation.</text>
</comment>
<organism evidence="5">
    <name type="scientific">Strongyloides ratti</name>
    <name type="common">Parasitic roundworm</name>
    <dbReference type="NCBI Taxonomy" id="34506"/>
    <lineage>
        <taxon>Eukaryota</taxon>
        <taxon>Metazoa</taxon>
        <taxon>Ecdysozoa</taxon>
        <taxon>Nematoda</taxon>
        <taxon>Chromadorea</taxon>
        <taxon>Rhabditida</taxon>
        <taxon>Tylenchina</taxon>
        <taxon>Panagrolaimomorpha</taxon>
        <taxon>Strongyloidoidea</taxon>
        <taxon>Strongyloididae</taxon>
        <taxon>Strongyloides</taxon>
    </lineage>
</organism>
<dbReference type="GeneID" id="36382263"/>
<keyword evidence="1" id="KW-1015">Disulfide bond</keyword>
<evidence type="ECO:0000256" key="2">
    <source>
        <dbReference type="PROSITE-ProRule" id="PRU01211"/>
    </source>
</evidence>
<proteinExistence type="predicted"/>
<evidence type="ECO:0000313" key="8">
    <source>
        <dbReference type="WormBase" id="SRAE_2000453800"/>
    </source>
</evidence>
<dbReference type="PRINTS" id="PR00480">
    <property type="entry name" value="ASTACIN"/>
</dbReference>
<dbReference type="CTD" id="36382263"/>
<name>A0A090LJ83_STRRB</name>
<keyword evidence="2 3" id="KW-0862">Zinc</keyword>
<dbReference type="InterPro" id="IPR024079">
    <property type="entry name" value="MetalloPept_cat_dom_sf"/>
</dbReference>
<dbReference type="Pfam" id="PF01400">
    <property type="entry name" value="Astacin"/>
    <property type="match status" value="1"/>
</dbReference>
<reference evidence="5 6" key="1">
    <citation type="submission" date="2014-09" db="EMBL/GenBank/DDBJ databases">
        <authorList>
            <person name="Martin A.A."/>
        </authorList>
    </citation>
    <scope>NUCLEOTIDE SEQUENCE</scope>
    <source>
        <strain evidence="6">ED321</strain>
        <strain evidence="5">ED321 Heterogonic</strain>
    </source>
</reference>
<protein>
    <recommendedName>
        <fullName evidence="3">Metalloendopeptidase</fullName>
        <ecNumber evidence="3">3.4.24.-</ecNumber>
    </recommendedName>
</protein>
<accession>A0A090LJ83</accession>
<dbReference type="AlphaFoldDB" id="A0A090LJ83"/>
<dbReference type="PANTHER" id="PTHR10127">
    <property type="entry name" value="DISCOIDIN, CUB, EGF, LAMININ , AND ZINC METALLOPROTEASE DOMAIN CONTAINING"/>
    <property type="match status" value="1"/>
</dbReference>
<dbReference type="InterPro" id="IPR006026">
    <property type="entry name" value="Peptidase_Metallo"/>
</dbReference>
<reference evidence="7" key="2">
    <citation type="submission" date="2020-12" db="UniProtKB">
        <authorList>
            <consortium name="WormBaseParasite"/>
        </authorList>
    </citation>
    <scope>IDENTIFICATION</scope>
</reference>
<dbReference type="InterPro" id="IPR001506">
    <property type="entry name" value="Peptidase_M12A"/>
</dbReference>
<sequence>MKKLVDIIILLVIIFNIIENNVLSLKFNKNNLILSRKRRAALDHTIGRFDEIPIKYKVNKNVNESLIDKAVKSFQKESCLIFEKDNLLNGSGIEFVFSNDTYYADVVGKVSTVIPLQIGIPKKPTKVGCVIHKMLHALGLLHEQQRKDRDQYVTIFYNKINKERLHNFKMGNFIEQETYGIKYDYGSILHYSRFNGHISGKKNKFTMKAKNKHYTMSIGQNRYFSFLDTKLLNKRYCKDKCKNEEKITCYHGGYPNPNNCKICKCPTFYKPPFCKFVKKSPQKCGNKINLASKNYQTLKMKGIIDCYYILRAEENQKVEIIIKKAKSLLTQVCEPGSGLNIKFLKNKALSPACFCGRTTNYTIISEGREVVLRYAGKSNTDFFELQFKSVKN</sequence>
<dbReference type="Gene3D" id="3.40.390.10">
    <property type="entry name" value="Collagenase (Catalytic Domain)"/>
    <property type="match status" value="1"/>
</dbReference>